<comment type="function">
    <text evidence="1 13">Transfers the gamma-phosphate of ATP to the 4'-position of a tetraacyldisaccharide 1-phosphate intermediate (termed DS-1-P) to form tetraacyldisaccharide 1,4'-bis-phosphate (lipid IVA).</text>
</comment>
<accession>A0ABT4XV36</accession>
<evidence type="ECO:0000256" key="7">
    <source>
        <dbReference type="ARBA" id="ARBA00022679"/>
    </source>
</evidence>
<dbReference type="Proteomes" id="UP001210720">
    <property type="component" value="Unassembled WGS sequence"/>
</dbReference>
<evidence type="ECO:0000256" key="3">
    <source>
        <dbReference type="ARBA" id="ARBA00012071"/>
    </source>
</evidence>
<dbReference type="PANTHER" id="PTHR42724:SF1">
    <property type="entry name" value="TETRAACYLDISACCHARIDE 4'-KINASE, MITOCHONDRIAL-RELATED"/>
    <property type="match status" value="1"/>
</dbReference>
<proteinExistence type="inferred from homology"/>
<keyword evidence="15" id="KW-1185">Reference proteome</keyword>
<dbReference type="PANTHER" id="PTHR42724">
    <property type="entry name" value="TETRAACYLDISACCHARIDE 4'-KINASE"/>
    <property type="match status" value="1"/>
</dbReference>
<comment type="catalytic activity">
    <reaction evidence="13">
        <text>a lipid A disaccharide + ATP = a lipid IVA + ADP + H(+)</text>
        <dbReference type="Rhea" id="RHEA:67840"/>
        <dbReference type="ChEBI" id="CHEBI:15378"/>
        <dbReference type="ChEBI" id="CHEBI:30616"/>
        <dbReference type="ChEBI" id="CHEBI:176343"/>
        <dbReference type="ChEBI" id="CHEBI:176425"/>
        <dbReference type="ChEBI" id="CHEBI:456216"/>
        <dbReference type="EC" id="2.7.1.130"/>
    </reaction>
</comment>
<reference evidence="14 15" key="1">
    <citation type="submission" date="2023-01" db="EMBL/GenBank/DDBJ databases">
        <title>Thalassococcus onchidii sp. nov., isolated from a marine invertebrate from the South China Sea.</title>
        <authorList>
            <person name="Xu S."/>
            <person name="Liu Z."/>
            <person name="Xu Y."/>
        </authorList>
    </citation>
    <scope>NUCLEOTIDE SEQUENCE [LARGE SCALE GENOMIC DNA]</scope>
    <source>
        <strain evidence="14 15">KCTC 32084</strain>
    </source>
</reference>
<dbReference type="Pfam" id="PF02606">
    <property type="entry name" value="LpxK"/>
    <property type="match status" value="1"/>
</dbReference>
<protein>
    <recommendedName>
        <fullName evidence="4 13">Tetraacyldisaccharide 4'-kinase</fullName>
        <ecNumber evidence="3 13">2.7.1.130</ecNumber>
    </recommendedName>
    <alternativeName>
        <fullName evidence="12 13">Lipid A 4'-kinase</fullName>
    </alternativeName>
</protein>
<evidence type="ECO:0000256" key="10">
    <source>
        <dbReference type="ARBA" id="ARBA00022840"/>
    </source>
</evidence>
<dbReference type="InterPro" id="IPR003758">
    <property type="entry name" value="LpxK"/>
</dbReference>
<keyword evidence="10 13" id="KW-0067">ATP-binding</keyword>
<organism evidence="14 15">
    <name type="scientific">Thalassococcus lentus</name>
    <dbReference type="NCBI Taxonomy" id="1210524"/>
    <lineage>
        <taxon>Bacteria</taxon>
        <taxon>Pseudomonadati</taxon>
        <taxon>Pseudomonadota</taxon>
        <taxon>Alphaproteobacteria</taxon>
        <taxon>Rhodobacterales</taxon>
        <taxon>Roseobacteraceae</taxon>
        <taxon>Thalassococcus</taxon>
    </lineage>
</organism>
<dbReference type="InterPro" id="IPR027417">
    <property type="entry name" value="P-loop_NTPase"/>
</dbReference>
<keyword evidence="7 13" id="KW-0808">Transferase</keyword>
<comment type="similarity">
    <text evidence="13">Belongs to the LpxK family.</text>
</comment>
<evidence type="ECO:0000256" key="11">
    <source>
        <dbReference type="ARBA" id="ARBA00023098"/>
    </source>
</evidence>
<dbReference type="SUPFAM" id="SSF52540">
    <property type="entry name" value="P-loop containing nucleoside triphosphate hydrolases"/>
    <property type="match status" value="1"/>
</dbReference>
<dbReference type="GO" id="GO:0009029">
    <property type="term" value="F:lipid-A 4'-kinase activity"/>
    <property type="evidence" value="ECO:0007669"/>
    <property type="project" value="UniProtKB-EC"/>
</dbReference>
<evidence type="ECO:0000256" key="5">
    <source>
        <dbReference type="ARBA" id="ARBA00022516"/>
    </source>
</evidence>
<comment type="caution">
    <text evidence="14">The sequence shown here is derived from an EMBL/GenBank/DDBJ whole genome shotgun (WGS) entry which is preliminary data.</text>
</comment>
<evidence type="ECO:0000313" key="15">
    <source>
        <dbReference type="Proteomes" id="UP001210720"/>
    </source>
</evidence>
<sequence>MRPPRFWSNAPDQPGLRARLLSPLAALTAAATARRANRAAAHRASVPVICVGNINAGGTGKTPTVIALVQHLADRGITAHVVSRGYGGRLSGPVRVDPAVHSAEDVGDEPLLIAAFTAAWVAKDRAAGAKAAEAAGAQAIILDDGFQNPSVFKDLSIIVVDAVAGFGNGRCMPSGPLREPVSAGMARGDLVLSIGSQGAQTRFSETWKDQISLPHLTGSLEPLQTGMDWDGLPALAFAGIGHPEKFFATLRALGANIKRAEALEDHQLLTAALMTRLEKEAQMIGAQLVTTEKDAVRLPDEFRQKVLTLPVRLTLHQKAKLDEMLDPILPSKTGS</sequence>
<evidence type="ECO:0000256" key="9">
    <source>
        <dbReference type="ARBA" id="ARBA00022777"/>
    </source>
</evidence>
<dbReference type="EC" id="2.7.1.130" evidence="3 13"/>
<evidence type="ECO:0000256" key="8">
    <source>
        <dbReference type="ARBA" id="ARBA00022741"/>
    </source>
</evidence>
<keyword evidence="11 13" id="KW-0443">Lipid metabolism</keyword>
<gene>
    <name evidence="13 14" type="primary">lpxK</name>
    <name evidence="14" type="ORF">PFY00_13860</name>
</gene>
<evidence type="ECO:0000256" key="6">
    <source>
        <dbReference type="ARBA" id="ARBA00022556"/>
    </source>
</evidence>
<keyword evidence="5 13" id="KW-0444">Lipid biosynthesis</keyword>
<evidence type="ECO:0000313" key="14">
    <source>
        <dbReference type="EMBL" id="MDA7425814.1"/>
    </source>
</evidence>
<evidence type="ECO:0000256" key="4">
    <source>
        <dbReference type="ARBA" id="ARBA00016436"/>
    </source>
</evidence>
<dbReference type="NCBIfam" id="TIGR00682">
    <property type="entry name" value="lpxK"/>
    <property type="match status" value="1"/>
</dbReference>
<evidence type="ECO:0000256" key="1">
    <source>
        <dbReference type="ARBA" id="ARBA00002274"/>
    </source>
</evidence>
<name>A0ABT4XV36_9RHOB</name>
<keyword evidence="8 13" id="KW-0547">Nucleotide-binding</keyword>
<evidence type="ECO:0000256" key="2">
    <source>
        <dbReference type="ARBA" id="ARBA00004870"/>
    </source>
</evidence>
<keyword evidence="6 13" id="KW-0441">Lipid A biosynthesis</keyword>
<comment type="pathway">
    <text evidence="2 13">Glycolipid biosynthesis; lipid IV(A) biosynthesis; lipid IV(A) from (3R)-3-hydroxytetradecanoyl-[acyl-carrier-protein] and UDP-N-acetyl-alpha-D-glucosamine: step 6/6.</text>
</comment>
<keyword evidence="9 13" id="KW-0418">Kinase</keyword>
<dbReference type="RefSeq" id="WP_271433167.1">
    <property type="nucleotide sequence ID" value="NZ_JAQIOY010000004.1"/>
</dbReference>
<evidence type="ECO:0000256" key="13">
    <source>
        <dbReference type="HAMAP-Rule" id="MF_00409"/>
    </source>
</evidence>
<dbReference type="HAMAP" id="MF_00409">
    <property type="entry name" value="LpxK"/>
    <property type="match status" value="1"/>
</dbReference>
<evidence type="ECO:0000256" key="12">
    <source>
        <dbReference type="ARBA" id="ARBA00029757"/>
    </source>
</evidence>
<feature type="binding site" evidence="13">
    <location>
        <begin position="55"/>
        <end position="62"/>
    </location>
    <ligand>
        <name>ATP</name>
        <dbReference type="ChEBI" id="CHEBI:30616"/>
    </ligand>
</feature>
<dbReference type="EMBL" id="JAQIOY010000004">
    <property type="protein sequence ID" value="MDA7425814.1"/>
    <property type="molecule type" value="Genomic_DNA"/>
</dbReference>